<keyword evidence="6" id="KW-0067">ATP-binding</keyword>
<dbReference type="SMART" id="SM00382">
    <property type="entry name" value="AAA"/>
    <property type="match status" value="1"/>
</dbReference>
<feature type="transmembrane region" description="Helical" evidence="9">
    <location>
        <begin position="129"/>
        <end position="152"/>
    </location>
</feature>
<dbReference type="GO" id="GO:0005886">
    <property type="term" value="C:plasma membrane"/>
    <property type="evidence" value="ECO:0007669"/>
    <property type="project" value="UniProtKB-SubCell"/>
</dbReference>
<evidence type="ECO:0000256" key="1">
    <source>
        <dbReference type="ARBA" id="ARBA00004651"/>
    </source>
</evidence>
<protein>
    <recommendedName>
        <fullName evidence="13">ABC transporter domain-containing protein</fullName>
    </recommendedName>
</protein>
<dbReference type="SUPFAM" id="SSF52540">
    <property type="entry name" value="P-loop containing nucleoside triphosphate hydrolases"/>
    <property type="match status" value="1"/>
</dbReference>
<dbReference type="GO" id="GO:0015421">
    <property type="term" value="F:ABC-type oligopeptide transporter activity"/>
    <property type="evidence" value="ECO:0007669"/>
    <property type="project" value="TreeGrafter"/>
</dbReference>
<organism evidence="12">
    <name type="scientific">marine metagenome</name>
    <dbReference type="NCBI Taxonomy" id="408172"/>
    <lineage>
        <taxon>unclassified sequences</taxon>
        <taxon>metagenomes</taxon>
        <taxon>ecological metagenomes</taxon>
    </lineage>
</organism>
<evidence type="ECO:0000256" key="2">
    <source>
        <dbReference type="ARBA" id="ARBA00022448"/>
    </source>
</evidence>
<dbReference type="FunFam" id="3.40.50.300:FF:000221">
    <property type="entry name" value="Multidrug ABC transporter ATP-binding protein"/>
    <property type="match status" value="1"/>
</dbReference>
<dbReference type="CDD" id="cd07346">
    <property type="entry name" value="ABC_6TM_exporters"/>
    <property type="match status" value="1"/>
</dbReference>
<comment type="subcellular location">
    <subcellularLocation>
        <location evidence="1">Cell membrane</location>
        <topology evidence="1">Multi-pass membrane protein</topology>
    </subcellularLocation>
</comment>
<name>A0A381Q6I3_9ZZZZ</name>
<dbReference type="PANTHER" id="PTHR43394:SF1">
    <property type="entry name" value="ATP-BINDING CASSETTE SUB-FAMILY B MEMBER 10, MITOCHONDRIAL"/>
    <property type="match status" value="1"/>
</dbReference>
<feature type="transmembrane region" description="Helical" evidence="9">
    <location>
        <begin position="259"/>
        <end position="282"/>
    </location>
</feature>
<dbReference type="InterPro" id="IPR036640">
    <property type="entry name" value="ABC1_TM_sf"/>
</dbReference>
<dbReference type="GO" id="GO:0005524">
    <property type="term" value="F:ATP binding"/>
    <property type="evidence" value="ECO:0007669"/>
    <property type="project" value="UniProtKB-KW"/>
</dbReference>
<keyword evidence="4 9" id="KW-0812">Transmembrane</keyword>
<feature type="domain" description="ABC transporter" evidence="10">
    <location>
        <begin position="554"/>
        <end position="788"/>
    </location>
</feature>
<dbReference type="GO" id="GO:0016887">
    <property type="term" value="F:ATP hydrolysis activity"/>
    <property type="evidence" value="ECO:0007669"/>
    <property type="project" value="InterPro"/>
</dbReference>
<keyword evidence="3" id="KW-1003">Cell membrane</keyword>
<feature type="transmembrane region" description="Helical" evidence="9">
    <location>
        <begin position="103"/>
        <end position="122"/>
    </location>
</feature>
<evidence type="ECO:0000256" key="8">
    <source>
        <dbReference type="ARBA" id="ARBA00023136"/>
    </source>
</evidence>
<feature type="transmembrane region" description="Helical" evidence="9">
    <location>
        <begin position="359"/>
        <end position="378"/>
    </location>
</feature>
<feature type="transmembrane region" description="Helical" evidence="9">
    <location>
        <begin position="158"/>
        <end position="174"/>
    </location>
</feature>
<feature type="transmembrane region" description="Helical" evidence="9">
    <location>
        <begin position="79"/>
        <end position="97"/>
    </location>
</feature>
<evidence type="ECO:0000256" key="3">
    <source>
        <dbReference type="ARBA" id="ARBA00022475"/>
    </source>
</evidence>
<evidence type="ECO:0000256" key="6">
    <source>
        <dbReference type="ARBA" id="ARBA00022840"/>
    </source>
</evidence>
<dbReference type="PANTHER" id="PTHR43394">
    <property type="entry name" value="ATP-DEPENDENT PERMEASE MDL1, MITOCHONDRIAL"/>
    <property type="match status" value="1"/>
</dbReference>
<feature type="transmembrane region" description="Helical" evidence="9">
    <location>
        <begin position="473"/>
        <end position="491"/>
    </location>
</feature>
<reference evidence="12" key="1">
    <citation type="submission" date="2018-05" db="EMBL/GenBank/DDBJ databases">
        <authorList>
            <person name="Lanie J.A."/>
            <person name="Ng W.-L."/>
            <person name="Kazmierczak K.M."/>
            <person name="Andrzejewski T.M."/>
            <person name="Davidsen T.M."/>
            <person name="Wayne K.J."/>
            <person name="Tettelin H."/>
            <person name="Glass J.I."/>
            <person name="Rusch D."/>
            <person name="Podicherti R."/>
            <person name="Tsui H.-C.T."/>
            <person name="Winkler M.E."/>
        </authorList>
    </citation>
    <scope>NUCLEOTIDE SEQUENCE</scope>
</reference>
<dbReference type="InterPro" id="IPR027417">
    <property type="entry name" value="P-loop_NTPase"/>
</dbReference>
<evidence type="ECO:0000259" key="10">
    <source>
        <dbReference type="PROSITE" id="PS50893"/>
    </source>
</evidence>
<feature type="transmembrane region" description="Helical" evidence="9">
    <location>
        <begin position="439"/>
        <end position="467"/>
    </location>
</feature>
<dbReference type="Gene3D" id="3.40.50.300">
    <property type="entry name" value="P-loop containing nucleotide triphosphate hydrolases"/>
    <property type="match status" value="1"/>
</dbReference>
<dbReference type="Pfam" id="PF00005">
    <property type="entry name" value="ABC_tran"/>
    <property type="match status" value="1"/>
</dbReference>
<evidence type="ECO:0000256" key="5">
    <source>
        <dbReference type="ARBA" id="ARBA00022741"/>
    </source>
</evidence>
<dbReference type="PROSITE" id="PS50893">
    <property type="entry name" value="ABC_TRANSPORTER_2"/>
    <property type="match status" value="1"/>
</dbReference>
<dbReference type="InterPro" id="IPR003439">
    <property type="entry name" value="ABC_transporter-like_ATP-bd"/>
</dbReference>
<gene>
    <name evidence="12" type="ORF">METZ01_LOCUS27809</name>
</gene>
<keyword evidence="5" id="KW-0547">Nucleotide-binding</keyword>
<dbReference type="SUPFAM" id="SSF90123">
    <property type="entry name" value="ABC transporter transmembrane region"/>
    <property type="match status" value="1"/>
</dbReference>
<evidence type="ECO:0008006" key="13">
    <source>
        <dbReference type="Google" id="ProtNLM"/>
    </source>
</evidence>
<evidence type="ECO:0000256" key="4">
    <source>
        <dbReference type="ARBA" id="ARBA00022692"/>
    </source>
</evidence>
<feature type="transmembrane region" description="Helical" evidence="9">
    <location>
        <begin position="194"/>
        <end position="215"/>
    </location>
</feature>
<sequence>MSVRDDQRANAISVWGPAKLPPDTEVGDPEDRGFTAVFRIFLRTWPYLRPMLIGYWRDRTVLSAWFGQSDGSPDWSYRYVPFVVTLLALLGPFAGWLPFGIDWRFDLLVYGTLGMALLAWLLNFSNGRLFAGAAVAAVLVGTSAMLFAIFVVDGWKDDIQVGAVCFACLSMWLFQYRIEGGRLRIRLRLGCHLVYYYVLVWLSTLVGIVTGLFTIDLLNQSILQAEPLTPFLAEFVNRPELASGAVETLSNAERQDLQWIYIVFLVGIGVITFPFTLALPYYNVWIMQRINQDLRLALVERWHQLSIRYHGDHRVGDSVYRIYQDSAQVTAIIGMVVSVATQVTQYAMTIFFVAALDPILGLMGATVAVMAVAWAAWFSPRVRTRSLRARETNSDLTSRVQEVLGAINVVKAYEREHAEQERFEADSVRAFNAAHRVRSLVAVVGIVMFTLAASILLGGEFLMALWASDSRETFAAVLIGLVGLSFVRWNLSAFQWAQGELFTSSGQVRGLVRDWTSAQDMAMGLDRVFEILDIEPDVKNAPDAIPMPHFQREIRFDNVSFGYDPDRPVLRGINFSASIGTITALVGPTGCGKSTLVSMITRLFDPDSGTVMIDGNDVRRFDIESLRSSVSIALQENVLFGMSVRDNIRYVVPDANDDDVMKAAQVACAEDYIASLPEGLDTMLGDRGGRLSTGQRQRLSIARALAKNAPVLILDEPTAALDAETEHKVLERLARWGEDRVIFLITHRISTIQQADQILYLDQGQIMEAGYHEDLMNLEAGRYRRFVEAEMELSGGSSMGEVP</sequence>
<evidence type="ECO:0000256" key="9">
    <source>
        <dbReference type="SAM" id="Phobius"/>
    </source>
</evidence>
<dbReference type="InterPro" id="IPR039421">
    <property type="entry name" value="Type_1_exporter"/>
</dbReference>
<dbReference type="InterPro" id="IPR011527">
    <property type="entry name" value="ABC1_TM_dom"/>
</dbReference>
<dbReference type="Pfam" id="PF00664">
    <property type="entry name" value="ABC_membrane"/>
    <property type="match status" value="1"/>
</dbReference>
<keyword evidence="7 9" id="KW-1133">Transmembrane helix</keyword>
<dbReference type="EMBL" id="UINC01001227">
    <property type="protein sequence ID" value="SUZ74955.1"/>
    <property type="molecule type" value="Genomic_DNA"/>
</dbReference>
<dbReference type="InterPro" id="IPR003593">
    <property type="entry name" value="AAA+_ATPase"/>
</dbReference>
<evidence type="ECO:0000256" key="7">
    <source>
        <dbReference type="ARBA" id="ARBA00022989"/>
    </source>
</evidence>
<keyword evidence="8 9" id="KW-0472">Membrane</keyword>
<dbReference type="AlphaFoldDB" id="A0A381Q6I3"/>
<accession>A0A381Q6I3</accession>
<proteinExistence type="predicted"/>
<dbReference type="Gene3D" id="1.20.1560.10">
    <property type="entry name" value="ABC transporter type 1, transmembrane domain"/>
    <property type="match status" value="1"/>
</dbReference>
<dbReference type="PROSITE" id="PS50929">
    <property type="entry name" value="ABC_TM1F"/>
    <property type="match status" value="1"/>
</dbReference>
<keyword evidence="2" id="KW-0813">Transport</keyword>
<evidence type="ECO:0000313" key="12">
    <source>
        <dbReference type="EMBL" id="SUZ74955.1"/>
    </source>
</evidence>
<feature type="transmembrane region" description="Helical" evidence="9">
    <location>
        <begin position="329"/>
        <end position="353"/>
    </location>
</feature>
<evidence type="ECO:0000259" key="11">
    <source>
        <dbReference type="PROSITE" id="PS50929"/>
    </source>
</evidence>
<feature type="domain" description="ABC transmembrane type-1" evidence="11">
    <location>
        <begin position="198"/>
        <end position="501"/>
    </location>
</feature>